<dbReference type="EMBL" id="HACA01014630">
    <property type="protein sequence ID" value="CDW31991.1"/>
    <property type="molecule type" value="Transcribed_RNA"/>
</dbReference>
<dbReference type="AlphaFoldDB" id="A0A0K2U2S8"/>
<reference evidence="2" key="1">
    <citation type="submission" date="2014-05" db="EMBL/GenBank/DDBJ databases">
        <authorList>
            <person name="Chronopoulou M."/>
        </authorList>
    </citation>
    <scope>NUCLEOTIDE SEQUENCE</scope>
    <source>
        <tissue evidence="2">Whole organism</tissue>
    </source>
</reference>
<organism evidence="2">
    <name type="scientific">Lepeophtheirus salmonis</name>
    <name type="common">Salmon louse</name>
    <name type="synonym">Caligus salmonis</name>
    <dbReference type="NCBI Taxonomy" id="72036"/>
    <lineage>
        <taxon>Eukaryota</taxon>
        <taxon>Metazoa</taxon>
        <taxon>Ecdysozoa</taxon>
        <taxon>Arthropoda</taxon>
        <taxon>Crustacea</taxon>
        <taxon>Multicrustacea</taxon>
        <taxon>Hexanauplia</taxon>
        <taxon>Copepoda</taxon>
        <taxon>Siphonostomatoida</taxon>
        <taxon>Caligidae</taxon>
        <taxon>Lepeophtheirus</taxon>
    </lineage>
</organism>
<sequence length="85" mass="10216">QIIKYIILLLFLSKCWLLLRCIFNISVGFQFGSLRPVREPYIFVRPNQFHLNGYCNKTQFYTCLFRKIQTISHYILNNKIISILK</sequence>
<keyword evidence="1" id="KW-1133">Transmembrane helix</keyword>
<feature type="non-terminal residue" evidence="2">
    <location>
        <position position="1"/>
    </location>
</feature>
<name>A0A0K2U2S8_LEPSM</name>
<accession>A0A0K2U2S8</accession>
<keyword evidence="1" id="KW-0472">Membrane</keyword>
<keyword evidence="1" id="KW-0812">Transmembrane</keyword>
<evidence type="ECO:0000313" key="2">
    <source>
        <dbReference type="EMBL" id="CDW31991.1"/>
    </source>
</evidence>
<feature type="transmembrane region" description="Helical" evidence="1">
    <location>
        <begin position="6"/>
        <end position="29"/>
    </location>
</feature>
<proteinExistence type="predicted"/>
<protein>
    <submittedName>
        <fullName evidence="2">Uncharacterized protein</fullName>
    </submittedName>
</protein>
<evidence type="ECO:0000256" key="1">
    <source>
        <dbReference type="SAM" id="Phobius"/>
    </source>
</evidence>